<dbReference type="GO" id="GO:0003677">
    <property type="term" value="F:DNA binding"/>
    <property type="evidence" value="ECO:0007669"/>
    <property type="project" value="InterPro"/>
</dbReference>
<name>A0A4S4F3D9_9BIFI</name>
<dbReference type="InterPro" id="IPR010982">
    <property type="entry name" value="Lambda_DNA-bd_dom_sf"/>
</dbReference>
<feature type="domain" description="HTH cro/C1-type" evidence="1">
    <location>
        <begin position="22"/>
        <end position="76"/>
    </location>
</feature>
<sequence length="119" mass="13315">MRTMVKPDQDADYMERVVSWNIRMLLDAQHLSQTSLGEALGVQRAAISKKISGSAAWSLTDLVKAAKHLHTTPEALMDDNLMREFGNAINKKLTKIPTATRREDDGELLRLGLNQRPSD</sequence>
<dbReference type="Gene3D" id="1.10.260.40">
    <property type="entry name" value="lambda repressor-like DNA-binding domains"/>
    <property type="match status" value="1"/>
</dbReference>
<comment type="caution">
    <text evidence="2">The sequence shown here is derived from an EMBL/GenBank/DDBJ whole genome shotgun (WGS) entry which is preliminary data.</text>
</comment>
<accession>A0A4S4F3D9</accession>
<dbReference type="CDD" id="cd00093">
    <property type="entry name" value="HTH_XRE"/>
    <property type="match status" value="1"/>
</dbReference>
<evidence type="ECO:0000313" key="2">
    <source>
        <dbReference type="EMBL" id="THG24051.1"/>
    </source>
</evidence>
<dbReference type="Pfam" id="PF01381">
    <property type="entry name" value="HTH_3"/>
    <property type="match status" value="1"/>
</dbReference>
<dbReference type="PROSITE" id="PS50943">
    <property type="entry name" value="HTH_CROC1"/>
    <property type="match status" value="1"/>
</dbReference>
<proteinExistence type="predicted"/>
<dbReference type="SUPFAM" id="SSF47413">
    <property type="entry name" value="lambda repressor-like DNA-binding domains"/>
    <property type="match status" value="1"/>
</dbReference>
<organism evidence="2 3">
    <name type="scientific">Bifidobacterium pseudolongum</name>
    <dbReference type="NCBI Taxonomy" id="1694"/>
    <lineage>
        <taxon>Bacteria</taxon>
        <taxon>Bacillati</taxon>
        <taxon>Actinomycetota</taxon>
        <taxon>Actinomycetes</taxon>
        <taxon>Bifidobacteriales</taxon>
        <taxon>Bifidobacteriaceae</taxon>
        <taxon>Bifidobacterium</taxon>
    </lineage>
</organism>
<dbReference type="EMBL" id="SSTF01000040">
    <property type="protein sequence ID" value="THG24051.1"/>
    <property type="molecule type" value="Genomic_DNA"/>
</dbReference>
<dbReference type="Proteomes" id="UP000306798">
    <property type="component" value="Unassembled WGS sequence"/>
</dbReference>
<dbReference type="RefSeq" id="WP_136511780.1">
    <property type="nucleotide sequence ID" value="NZ_SSTF01000040.1"/>
</dbReference>
<gene>
    <name evidence="2" type="ORF">E5991_09275</name>
</gene>
<reference evidence="2 3" key="1">
    <citation type="submission" date="2019-04" db="EMBL/GenBank/DDBJ databases">
        <title>Microbes associate with the intestines of laboratory mice.</title>
        <authorList>
            <person name="Navarre W."/>
            <person name="Wong E."/>
            <person name="Huang K.C."/>
            <person name="Tropini C."/>
            <person name="Ng K."/>
            <person name="Yu B."/>
        </authorList>
    </citation>
    <scope>NUCLEOTIDE SEQUENCE [LARGE SCALE GENOMIC DNA]</scope>
    <source>
        <strain evidence="2 3">NM87_A27A</strain>
    </source>
</reference>
<dbReference type="AlphaFoldDB" id="A0A4S4F3D9"/>
<dbReference type="SMART" id="SM00530">
    <property type="entry name" value="HTH_XRE"/>
    <property type="match status" value="1"/>
</dbReference>
<dbReference type="InterPro" id="IPR001387">
    <property type="entry name" value="Cro/C1-type_HTH"/>
</dbReference>
<protein>
    <submittedName>
        <fullName evidence="2">Helix-turn-helix transcriptional regulator</fullName>
    </submittedName>
</protein>
<evidence type="ECO:0000313" key="3">
    <source>
        <dbReference type="Proteomes" id="UP000306798"/>
    </source>
</evidence>
<evidence type="ECO:0000259" key="1">
    <source>
        <dbReference type="PROSITE" id="PS50943"/>
    </source>
</evidence>